<protein>
    <recommendedName>
        <fullName evidence="6">2-oxoadipate dioxygenase/decarboxylase</fullName>
        <ecNumber evidence="6">1.13.11.93</ecNumber>
    </recommendedName>
    <alternativeName>
        <fullName evidence="7">2-hydroxyglutarate synthase</fullName>
    </alternativeName>
</protein>
<keyword evidence="4" id="KW-0408">Iron</keyword>
<dbReference type="SMART" id="SM01150">
    <property type="entry name" value="DUF1338"/>
    <property type="match status" value="1"/>
</dbReference>
<dbReference type="CDD" id="cd16349">
    <property type="entry name" value="VOC_like"/>
    <property type="match status" value="1"/>
</dbReference>
<dbReference type="Pfam" id="PF07063">
    <property type="entry name" value="HGLS"/>
    <property type="match status" value="1"/>
</dbReference>
<comment type="similarity">
    <text evidence="5">Belongs to the 2-oxoadipate dioxygenase/decarboxylase family.</text>
</comment>
<keyword evidence="2" id="KW-0223">Dioxygenase</keyword>
<evidence type="ECO:0000256" key="3">
    <source>
        <dbReference type="ARBA" id="ARBA00023002"/>
    </source>
</evidence>
<organism evidence="8 9">
    <name type="scientific">Cupriavidus malaysiensis</name>
    <dbReference type="NCBI Taxonomy" id="367825"/>
    <lineage>
        <taxon>Bacteria</taxon>
        <taxon>Pseudomonadati</taxon>
        <taxon>Pseudomonadota</taxon>
        <taxon>Betaproteobacteria</taxon>
        <taxon>Burkholderiales</taxon>
        <taxon>Burkholderiaceae</taxon>
        <taxon>Cupriavidus</taxon>
    </lineage>
</organism>
<dbReference type="Proteomes" id="UP000177515">
    <property type="component" value="Chromosome 2"/>
</dbReference>
<gene>
    <name evidence="8" type="ORF">BKK80_30115</name>
</gene>
<dbReference type="InterPro" id="IPR009770">
    <property type="entry name" value="HGLS"/>
</dbReference>
<dbReference type="Gene3D" id="3.10.180.50">
    <property type="match status" value="1"/>
</dbReference>
<dbReference type="PANTHER" id="PTHR31136:SF5">
    <property type="entry name" value="2-OXOADIPATE DIOXYGENASE_DECARBOXYLASE, CHLOROPLASTIC"/>
    <property type="match status" value="1"/>
</dbReference>
<dbReference type="EMBL" id="CP017755">
    <property type="protein sequence ID" value="AOZ09934.1"/>
    <property type="molecule type" value="Genomic_DNA"/>
</dbReference>
<evidence type="ECO:0000313" key="8">
    <source>
        <dbReference type="EMBL" id="AOZ09934.1"/>
    </source>
</evidence>
<evidence type="ECO:0000256" key="2">
    <source>
        <dbReference type="ARBA" id="ARBA00022964"/>
    </source>
</evidence>
<reference evidence="8 9" key="1">
    <citation type="submission" date="2016-10" db="EMBL/GenBank/DDBJ databases">
        <title>Complete genome sequences of three Cupriavidus strains isolated from various Malaysian environments.</title>
        <authorList>
            <person name="Abdullah A.A.-A."/>
            <person name="Shafie N.A.H."/>
            <person name="Lau N.S."/>
        </authorList>
    </citation>
    <scope>NUCLEOTIDE SEQUENCE [LARGE SCALE GENOMIC DNA]</scope>
    <source>
        <strain evidence="8 9">USMAA1020</strain>
    </source>
</reference>
<keyword evidence="3" id="KW-0560">Oxidoreductase</keyword>
<comment type="cofactor">
    <cofactor evidence="1">
        <name>Fe(2+)</name>
        <dbReference type="ChEBI" id="CHEBI:29033"/>
    </cofactor>
</comment>
<accession>A0A1D9ICS4</accession>
<evidence type="ECO:0000256" key="4">
    <source>
        <dbReference type="ARBA" id="ARBA00023004"/>
    </source>
</evidence>
<evidence type="ECO:0000256" key="7">
    <source>
        <dbReference type="ARBA" id="ARBA00035045"/>
    </source>
</evidence>
<keyword evidence="9" id="KW-1185">Reference proteome</keyword>
<evidence type="ECO:0000256" key="6">
    <source>
        <dbReference type="ARBA" id="ARBA00035023"/>
    </source>
</evidence>
<sequence length="340" mass="36824">MNTNILSLVSLNLGPATAERLAALVATPAGLPAGEPGRPARAEIAHALNLVLFSGILERVPTGKAYTEDVAAAGGKVVFDHGAIRTVRWADNGALPGGEAAFTRILRPLGYRLNGTYPLDRIGMTGRSYAHEDAPEEIAQFFVSEFHPERFSEGFQQAVSRVVGASADPLTPRAQSLLWELERDGALPQAEAAELIGVLARCFERQHGAPRLEDYERLLQESAEMAWIATEGNAFNHATDRVEDVFALSEQQKAIGRPMKEKVEVSRSGRVKQTAFRADPVQRAFVGADGAEVRREVPGSFYEFITRDTFVDEAQAVTRTDLGFDAGNAQGIFKMTAAAC</sequence>
<dbReference type="EC" id="1.13.11.93" evidence="6"/>
<name>A0A1D9ICS4_9BURK</name>
<dbReference type="PANTHER" id="PTHR31136">
    <property type="entry name" value="DUF1338 DOMAIN-CONTAINING PROTEIN"/>
    <property type="match status" value="1"/>
</dbReference>
<proteinExistence type="inferred from homology"/>
<evidence type="ECO:0000313" key="9">
    <source>
        <dbReference type="Proteomes" id="UP000177515"/>
    </source>
</evidence>
<evidence type="ECO:0000256" key="1">
    <source>
        <dbReference type="ARBA" id="ARBA00001954"/>
    </source>
</evidence>
<dbReference type="RefSeq" id="WP_071038637.1">
    <property type="nucleotide sequence ID" value="NZ_CP017755.1"/>
</dbReference>
<evidence type="ECO:0000256" key="5">
    <source>
        <dbReference type="ARBA" id="ARBA00035013"/>
    </source>
</evidence>